<dbReference type="InterPro" id="IPR024300">
    <property type="entry name" value="SipL_SPOCS_dom"/>
</dbReference>
<dbReference type="Pfam" id="PF01476">
    <property type="entry name" value="LysM"/>
    <property type="match status" value="1"/>
</dbReference>
<evidence type="ECO:0000313" key="2">
    <source>
        <dbReference type="EMBL" id="HIU49320.1"/>
    </source>
</evidence>
<evidence type="ECO:0000313" key="3">
    <source>
        <dbReference type="Proteomes" id="UP000824111"/>
    </source>
</evidence>
<comment type="caution">
    <text evidence="2">The sequence shown here is derived from an EMBL/GenBank/DDBJ whole genome shotgun (WGS) entry which is preliminary data.</text>
</comment>
<dbReference type="Gene3D" id="3.10.350.10">
    <property type="entry name" value="LysM domain"/>
    <property type="match status" value="1"/>
</dbReference>
<proteinExistence type="predicted"/>
<dbReference type="CDD" id="cd00118">
    <property type="entry name" value="LysM"/>
    <property type="match status" value="1"/>
</dbReference>
<organism evidence="2 3">
    <name type="scientific">Candidatus Avimonoglobus intestinipullorum</name>
    <dbReference type="NCBI Taxonomy" id="2840699"/>
    <lineage>
        <taxon>Bacteria</taxon>
        <taxon>Bacillati</taxon>
        <taxon>Bacillota</taxon>
        <taxon>Clostridia</taxon>
        <taxon>Eubacteriales</taxon>
        <taxon>Candidatus Avimonoglobus</taxon>
    </lineage>
</organism>
<name>A0A9D1LWK7_9FIRM</name>
<dbReference type="Pfam" id="PF12673">
    <property type="entry name" value="SipL"/>
    <property type="match status" value="3"/>
</dbReference>
<reference evidence="2" key="1">
    <citation type="submission" date="2020-10" db="EMBL/GenBank/DDBJ databases">
        <authorList>
            <person name="Gilroy R."/>
        </authorList>
    </citation>
    <scope>NUCLEOTIDE SEQUENCE</scope>
    <source>
        <strain evidence="2">ChiSjej4B22-9803</strain>
    </source>
</reference>
<dbReference type="SUPFAM" id="SSF54106">
    <property type="entry name" value="LysM domain"/>
    <property type="match status" value="1"/>
</dbReference>
<feature type="domain" description="LysM" evidence="1">
    <location>
        <begin position="465"/>
        <end position="509"/>
    </location>
</feature>
<gene>
    <name evidence="2" type="ORF">IAB04_08120</name>
</gene>
<protein>
    <submittedName>
        <fullName evidence="2">DUF3794 domain-containing protein</fullName>
    </submittedName>
</protein>
<sequence>MELMKEAMTINETVYADTTQVYVEGDIIVPDVKPDILKILQVDAVSAVTSKNLSDGRVQVSGKVNLTILYIPEREGDCIQSINSVFDFSEKIERQGITGDMQASVETDVERVEFNLINSRKLSVKSTVALDCNVCGNRNIEFVSGFEDGEAEYRKNNLNVNSVIANEEFEFVMRDSMEVPAGKVSVGEILKVDAKITDKDVKPLTGKLVAKGMVNICVLYVGDGGSIEFMETDVPFTEVFDVDMLTEDTDCELDFAVTELHYELEEDSDGDRRILSFELLVTAHVKASQNMEIDMISDFFCPGCSTNILYDDIAVDEIVCKPKAQNTLREIVAVDNKLPQVTGVYNVITKPCITRTAVENGKVSVEGRVEAYILYLTDNMQSPVYSYKKDIPFSYLLDSPQAKAGMDCMVKAEVEHTGYNLNAANEVELRCILSISANVVNRRSVRLISDCEIEPLAAEHKKGIVIYFVQNGDTMWDIAKQYAVSMQDIMQYNGMSEEEHLCAGKKLVIPAVYKK</sequence>
<dbReference type="InterPro" id="IPR018392">
    <property type="entry name" value="LysM"/>
</dbReference>
<dbReference type="AlphaFoldDB" id="A0A9D1LWK7"/>
<dbReference type="SMART" id="SM00257">
    <property type="entry name" value="LysM"/>
    <property type="match status" value="1"/>
</dbReference>
<reference evidence="2" key="2">
    <citation type="journal article" date="2021" name="PeerJ">
        <title>Extensive microbial diversity within the chicken gut microbiome revealed by metagenomics and culture.</title>
        <authorList>
            <person name="Gilroy R."/>
            <person name="Ravi A."/>
            <person name="Getino M."/>
            <person name="Pursley I."/>
            <person name="Horton D.L."/>
            <person name="Alikhan N.F."/>
            <person name="Baker D."/>
            <person name="Gharbi K."/>
            <person name="Hall N."/>
            <person name="Watson M."/>
            <person name="Adriaenssens E.M."/>
            <person name="Foster-Nyarko E."/>
            <person name="Jarju S."/>
            <person name="Secka A."/>
            <person name="Antonio M."/>
            <person name="Oren A."/>
            <person name="Chaudhuri R.R."/>
            <person name="La Ragione R."/>
            <person name="Hildebrand F."/>
            <person name="Pallen M.J."/>
        </authorList>
    </citation>
    <scope>NUCLEOTIDE SEQUENCE</scope>
    <source>
        <strain evidence="2">ChiSjej4B22-9803</strain>
    </source>
</reference>
<accession>A0A9D1LWK7</accession>
<dbReference type="PROSITE" id="PS51782">
    <property type="entry name" value="LYSM"/>
    <property type="match status" value="1"/>
</dbReference>
<evidence type="ECO:0000259" key="1">
    <source>
        <dbReference type="PROSITE" id="PS51782"/>
    </source>
</evidence>
<dbReference type="InterPro" id="IPR036779">
    <property type="entry name" value="LysM_dom_sf"/>
</dbReference>
<dbReference type="EMBL" id="DVND01000204">
    <property type="protein sequence ID" value="HIU49320.1"/>
    <property type="molecule type" value="Genomic_DNA"/>
</dbReference>
<dbReference type="Proteomes" id="UP000824111">
    <property type="component" value="Unassembled WGS sequence"/>
</dbReference>